<dbReference type="PANTHER" id="PTHR43777">
    <property type="entry name" value="MOLYBDENUM COFACTOR CYTIDYLYLTRANSFERASE"/>
    <property type="match status" value="1"/>
</dbReference>
<keyword evidence="3" id="KW-1185">Reference proteome</keyword>
<dbReference type="RefSeq" id="WP_093322868.1">
    <property type="nucleotide sequence ID" value="NZ_FOAF01000001.1"/>
</dbReference>
<sequence>MKRSQNKVSYGIVLLAAGMSNRLGRPKQLLTYQGDYLLNHAIKVAEQIKEAVTVVVIGAEAESLLNEIKDFNVKVVVNQQFREGMASSIRCGVQYIQHHYNEIENIIMMVCDQPYVNTAHLLRLIACHRATEAKIVASTYSNRKGVPALFNKQVFPELLTLEGDVGAKELIKKYDSEAVTVFLPLGEIDIDTEENYKVLINTDSIK</sequence>
<dbReference type="STRING" id="407022.SAMN05661044_01955"/>
<dbReference type="OrthoDB" id="9779263at2"/>
<dbReference type="PANTHER" id="PTHR43777:SF1">
    <property type="entry name" value="MOLYBDENUM COFACTOR CYTIDYLYLTRANSFERASE"/>
    <property type="match status" value="1"/>
</dbReference>
<keyword evidence="2" id="KW-0808">Transferase</keyword>
<dbReference type="SUPFAM" id="SSF53448">
    <property type="entry name" value="Nucleotide-diphospho-sugar transferases"/>
    <property type="match status" value="1"/>
</dbReference>
<feature type="domain" description="MobA-like NTP transferase" evidence="1">
    <location>
        <begin position="13"/>
        <end position="175"/>
    </location>
</feature>
<reference evidence="3" key="1">
    <citation type="submission" date="2016-10" db="EMBL/GenBank/DDBJ databases">
        <authorList>
            <person name="Varghese N."/>
            <person name="Submissions S."/>
        </authorList>
    </citation>
    <scope>NUCLEOTIDE SEQUENCE [LARGE SCALE GENOMIC DNA]</scope>
    <source>
        <strain evidence="3">DSM 18733</strain>
    </source>
</reference>
<dbReference type="Proteomes" id="UP000199421">
    <property type="component" value="Unassembled WGS sequence"/>
</dbReference>
<dbReference type="Gene3D" id="3.90.550.10">
    <property type="entry name" value="Spore Coat Polysaccharide Biosynthesis Protein SpsA, Chain A"/>
    <property type="match status" value="1"/>
</dbReference>
<evidence type="ECO:0000313" key="2">
    <source>
        <dbReference type="EMBL" id="SEL09011.1"/>
    </source>
</evidence>
<gene>
    <name evidence="2" type="ORF">SAMN05661044_01955</name>
</gene>
<dbReference type="Pfam" id="PF12804">
    <property type="entry name" value="NTP_transf_3"/>
    <property type="match status" value="1"/>
</dbReference>
<dbReference type="CDD" id="cd04182">
    <property type="entry name" value="GT_2_like_f"/>
    <property type="match status" value="1"/>
</dbReference>
<name>A0A1H7MD46_OLID1</name>
<evidence type="ECO:0000313" key="3">
    <source>
        <dbReference type="Proteomes" id="UP000199421"/>
    </source>
</evidence>
<dbReference type="InterPro" id="IPR029044">
    <property type="entry name" value="Nucleotide-diphossugar_trans"/>
</dbReference>
<accession>A0A1H7MD46</accession>
<dbReference type="AlphaFoldDB" id="A0A1H7MD46"/>
<dbReference type="GO" id="GO:0016779">
    <property type="term" value="F:nucleotidyltransferase activity"/>
    <property type="evidence" value="ECO:0007669"/>
    <property type="project" value="UniProtKB-KW"/>
</dbReference>
<dbReference type="EMBL" id="FOAF01000001">
    <property type="protein sequence ID" value="SEL09011.1"/>
    <property type="molecule type" value="Genomic_DNA"/>
</dbReference>
<keyword evidence="2" id="KW-0548">Nucleotidyltransferase</keyword>
<protein>
    <submittedName>
        <fullName evidence="2">Molybdenum cofactor cytidylyltransferase</fullName>
    </submittedName>
</protein>
<dbReference type="InterPro" id="IPR025877">
    <property type="entry name" value="MobA-like_NTP_Trfase"/>
</dbReference>
<proteinExistence type="predicted"/>
<organism evidence="2 3">
    <name type="scientific">Olivibacter domesticus</name>
    <name type="common">Pseudosphingobacterium domesticum</name>
    <dbReference type="NCBI Taxonomy" id="407022"/>
    <lineage>
        <taxon>Bacteria</taxon>
        <taxon>Pseudomonadati</taxon>
        <taxon>Bacteroidota</taxon>
        <taxon>Sphingobacteriia</taxon>
        <taxon>Sphingobacteriales</taxon>
        <taxon>Sphingobacteriaceae</taxon>
        <taxon>Olivibacter</taxon>
    </lineage>
</organism>
<evidence type="ECO:0000259" key="1">
    <source>
        <dbReference type="Pfam" id="PF12804"/>
    </source>
</evidence>